<gene>
    <name evidence="5" type="ORF">E5676_scaffold349G00350</name>
    <name evidence="4" type="ORF">E6C27_scaffold56G001840</name>
</gene>
<evidence type="ECO:0000256" key="1">
    <source>
        <dbReference type="SAM" id="Phobius"/>
    </source>
</evidence>
<dbReference type="Pfam" id="PF17919">
    <property type="entry name" value="RT_RNaseH_2"/>
    <property type="match status" value="1"/>
</dbReference>
<keyword evidence="1" id="KW-1133">Transmembrane helix</keyword>
<dbReference type="EMBL" id="SSTE01019881">
    <property type="protein sequence ID" value="KAA0035975.1"/>
    <property type="molecule type" value="Genomic_DNA"/>
</dbReference>
<evidence type="ECO:0000313" key="5">
    <source>
        <dbReference type="EMBL" id="TYK30428.1"/>
    </source>
</evidence>
<keyword evidence="1" id="KW-0472">Membrane</keyword>
<feature type="domain" description="Reverse transcriptase" evidence="2">
    <location>
        <begin position="206"/>
        <end position="310"/>
    </location>
</feature>
<dbReference type="PANTHER" id="PTHR33064">
    <property type="entry name" value="POL PROTEIN"/>
    <property type="match status" value="1"/>
</dbReference>
<evidence type="ECO:0000313" key="4">
    <source>
        <dbReference type="EMBL" id="KAA0035975.1"/>
    </source>
</evidence>
<dbReference type="InterPro" id="IPR043128">
    <property type="entry name" value="Rev_trsase/Diguanyl_cyclase"/>
</dbReference>
<evidence type="ECO:0000313" key="7">
    <source>
        <dbReference type="Proteomes" id="UP000321947"/>
    </source>
</evidence>
<feature type="domain" description="Reverse transcriptase/retrotransposon-derived protein RNase H-like" evidence="3">
    <location>
        <begin position="347"/>
        <end position="432"/>
    </location>
</feature>
<dbReference type="Pfam" id="PF00078">
    <property type="entry name" value="RVT_1"/>
    <property type="match status" value="1"/>
</dbReference>
<proteinExistence type="predicted"/>
<dbReference type="PANTHER" id="PTHR33064:SF37">
    <property type="entry name" value="RIBONUCLEASE H"/>
    <property type="match status" value="1"/>
</dbReference>
<dbReference type="InterPro" id="IPR000477">
    <property type="entry name" value="RT_dom"/>
</dbReference>
<keyword evidence="1" id="KW-0812">Transmembrane</keyword>
<dbReference type="Gene3D" id="3.30.70.270">
    <property type="match status" value="2"/>
</dbReference>
<comment type="caution">
    <text evidence="4">The sequence shown here is derived from an EMBL/GenBank/DDBJ whole genome shotgun (WGS) entry which is preliminary data.</text>
</comment>
<evidence type="ECO:0000259" key="2">
    <source>
        <dbReference type="Pfam" id="PF00078"/>
    </source>
</evidence>
<dbReference type="FunFam" id="3.30.70.270:FF:000020">
    <property type="entry name" value="Transposon Tf2-6 polyprotein-like Protein"/>
    <property type="match status" value="1"/>
</dbReference>
<dbReference type="Proteomes" id="UP000321947">
    <property type="component" value="Unassembled WGS sequence"/>
</dbReference>
<dbReference type="InterPro" id="IPR041577">
    <property type="entry name" value="RT_RNaseH_2"/>
</dbReference>
<dbReference type="InterPro" id="IPR051320">
    <property type="entry name" value="Viral_Replic_Matur_Polypro"/>
</dbReference>
<dbReference type="InterPro" id="IPR043502">
    <property type="entry name" value="DNA/RNA_pol_sf"/>
</dbReference>
<evidence type="ECO:0000259" key="3">
    <source>
        <dbReference type="Pfam" id="PF17919"/>
    </source>
</evidence>
<dbReference type="EMBL" id="SSTD01000605">
    <property type="protein sequence ID" value="TYK30428.1"/>
    <property type="molecule type" value="Genomic_DNA"/>
</dbReference>
<dbReference type="Proteomes" id="UP000321393">
    <property type="component" value="Unassembled WGS sequence"/>
</dbReference>
<dbReference type="SUPFAM" id="SSF56672">
    <property type="entry name" value="DNA/RNA polymerases"/>
    <property type="match status" value="1"/>
</dbReference>
<name>A0A5A7T3C4_CUCMM</name>
<feature type="transmembrane region" description="Helical" evidence="1">
    <location>
        <begin position="231"/>
        <end position="252"/>
    </location>
</feature>
<reference evidence="6 7" key="1">
    <citation type="submission" date="2019-08" db="EMBL/GenBank/DDBJ databases">
        <title>Draft genome sequences of two oriental melons (Cucumis melo L. var makuwa).</title>
        <authorList>
            <person name="Kwon S.-Y."/>
        </authorList>
    </citation>
    <scope>NUCLEOTIDE SEQUENCE [LARGE SCALE GENOMIC DNA]</scope>
    <source>
        <strain evidence="7">cv. Chang Bougi</strain>
        <strain evidence="6">cv. SW 3</strain>
        <tissue evidence="4">Leaf</tissue>
    </source>
</reference>
<accession>A0A5A7T3C4</accession>
<sequence>MKCPNDQKVQCAVFFLEDRGTATWKTIERMLGGDQEFLNQEQGNMTVEQYDTEFDMLSRFAPNVVGDEADRTEKFIRVDMSLHKKANLYKTARRGSTPSLKRKVELQPTIAPQRNLRSGGSRVFFRCKQPMYTTDFCPQKLLETSSKQTATFQQERVFTTIRQEAEQAGTVVIEEVMLSKGKIKACEVEITNQVVFNPHSVASFKFKEAGTVVLPKVISAMKASKLLNKGFEFIVMSFGLTNALAVFMDLMNKEFKDFLDTFVIVFIDGILVYFKIEAEHEEHLHQVSFLAHVVFSEGVLVDPAKIEVVTSWPRPSTISEVGSFLGLVGYYRRFVKDFSRIASLLTACESSFQELKKKLVTALVLTVPDGSGSFVIYRDAFKKGLGCVSMQQGKVVAYASHQLKSHEQNYPTHDLELAAMVFVLKIWRHYLVVPAWVSLEITSSVFLWVHPKPDMFLQDHRSARVRGRASLGVPLYNTLMGSKGRGKGGGKLTDDKK</sequence>
<dbReference type="AlphaFoldDB" id="A0A5A7T3C4"/>
<evidence type="ECO:0000313" key="6">
    <source>
        <dbReference type="Proteomes" id="UP000321393"/>
    </source>
</evidence>
<dbReference type="OrthoDB" id="1738534at2759"/>
<protein>
    <submittedName>
        <fullName evidence="4">Pol protein</fullName>
    </submittedName>
</protein>
<organism evidence="4 6">
    <name type="scientific">Cucumis melo var. makuwa</name>
    <name type="common">Oriental melon</name>
    <dbReference type="NCBI Taxonomy" id="1194695"/>
    <lineage>
        <taxon>Eukaryota</taxon>
        <taxon>Viridiplantae</taxon>
        <taxon>Streptophyta</taxon>
        <taxon>Embryophyta</taxon>
        <taxon>Tracheophyta</taxon>
        <taxon>Spermatophyta</taxon>
        <taxon>Magnoliopsida</taxon>
        <taxon>eudicotyledons</taxon>
        <taxon>Gunneridae</taxon>
        <taxon>Pentapetalae</taxon>
        <taxon>rosids</taxon>
        <taxon>fabids</taxon>
        <taxon>Cucurbitales</taxon>
        <taxon>Cucurbitaceae</taxon>
        <taxon>Benincaseae</taxon>
        <taxon>Cucumis</taxon>
    </lineage>
</organism>